<dbReference type="InterPro" id="IPR050951">
    <property type="entry name" value="Retrovirus_Pol_polyprotein"/>
</dbReference>
<dbReference type="GO" id="GO:0004519">
    <property type="term" value="F:endonuclease activity"/>
    <property type="evidence" value="ECO:0007669"/>
    <property type="project" value="UniProtKB-KW"/>
</dbReference>
<keyword evidence="8" id="KW-1185">Reference proteome</keyword>
<dbReference type="PANTHER" id="PTHR37984">
    <property type="entry name" value="PROTEIN CBG26694"/>
    <property type="match status" value="1"/>
</dbReference>
<evidence type="ECO:0000256" key="2">
    <source>
        <dbReference type="ARBA" id="ARBA00022695"/>
    </source>
</evidence>
<evidence type="ECO:0000259" key="6">
    <source>
        <dbReference type="SMART" id="SM00343"/>
    </source>
</evidence>
<evidence type="ECO:0000313" key="7">
    <source>
        <dbReference type="EMBL" id="KAB0801827.1"/>
    </source>
</evidence>
<evidence type="ECO:0000256" key="3">
    <source>
        <dbReference type="ARBA" id="ARBA00022722"/>
    </source>
</evidence>
<dbReference type="EMBL" id="VVIM01000002">
    <property type="protein sequence ID" value="KAB0801827.1"/>
    <property type="molecule type" value="Genomic_DNA"/>
</dbReference>
<dbReference type="SUPFAM" id="SSF57756">
    <property type="entry name" value="Retrovirus zinc finger-like domains"/>
    <property type="match status" value="1"/>
</dbReference>
<comment type="caution">
    <text evidence="7">The sequence shown here is derived from an EMBL/GenBank/DDBJ whole genome shotgun (WGS) entry which is preliminary data.</text>
</comment>
<dbReference type="Pfam" id="PF13650">
    <property type="entry name" value="Asp_protease_2"/>
    <property type="match status" value="1"/>
</dbReference>
<dbReference type="InterPro" id="IPR001878">
    <property type="entry name" value="Znf_CCHC"/>
</dbReference>
<feature type="non-terminal residue" evidence="7">
    <location>
        <position position="628"/>
    </location>
</feature>
<dbReference type="InParanoid" id="A0A5N4AWY2"/>
<feature type="compositionally biased region" description="Polar residues" evidence="5">
    <location>
        <begin position="34"/>
        <end position="44"/>
    </location>
</feature>
<evidence type="ECO:0000256" key="5">
    <source>
        <dbReference type="SAM" id="MobiDB-lite"/>
    </source>
</evidence>
<feature type="compositionally biased region" description="Basic residues" evidence="5">
    <location>
        <begin position="14"/>
        <end position="23"/>
    </location>
</feature>
<dbReference type="Proteomes" id="UP000327044">
    <property type="component" value="Unassembled WGS sequence"/>
</dbReference>
<feature type="domain" description="CCHC-type" evidence="6">
    <location>
        <begin position="124"/>
        <end position="140"/>
    </location>
</feature>
<sequence>MGKHRSRSSEGRSKRTRRSRRRSSSHDEDRSRTPIASPSRTSDVSSIDRLADVMRAFVGKMSTSRGGASFRGEAVPTFDPEDRDQDVEMWLRKMNDLRDVFRWSEEATIYHALSKLRGLAETWACHVCRSEGHIAKFCPKRRGMVCNYCRKEGHQEVTCLQKARRKDGGNLGTPLTCNYCRKEGHQEATCLQKARRKDGGHQEESRPGDKYFKDVRVNGIPTRAFVDMGSSCITIREAETNELKLDVNRGDVTHIRGFGQGHVATTGSTRFVLRVDEVEADVKALVVPNHVLEIPLLIGQPFTEQPHVLMVKDNSNLTFLKRIDLNAPKEGFGLSARKIPLWATRAVVIPQDHLGHIPVRANGGYSGDLYVEASLRLEQGRECCIPRTVLRIRGKEDALLPVFNLSDQALSVTVGHPLVRAWPCAKEEPSNDMVLRVENTSLPMLTMKDVQMGPMRMEEKESLLALLNSYRDRFSAGLGDLGCAKSGELSITLKEEKPFTYRPYRMSESEKKHAAERIKDVQQTQKRQFDKKRKAPNVYHKGDMVLVEKHEASTGTSRKLLPKYSGPMVVKEVLPNDRYIITDMEGSLRTQKRSTYERVVAVDKLKRWVPPGALSDATDSDSGSDGVP</sequence>
<dbReference type="GO" id="GO:0003676">
    <property type="term" value="F:nucleic acid binding"/>
    <property type="evidence" value="ECO:0007669"/>
    <property type="project" value="InterPro"/>
</dbReference>
<feature type="region of interest" description="Disordered" evidence="5">
    <location>
        <begin position="1"/>
        <end position="44"/>
    </location>
</feature>
<dbReference type="GO" id="GO:0008270">
    <property type="term" value="F:zinc ion binding"/>
    <property type="evidence" value="ECO:0007669"/>
    <property type="project" value="InterPro"/>
</dbReference>
<dbReference type="PANTHER" id="PTHR37984:SF5">
    <property type="entry name" value="PROTEIN NYNRIN-LIKE"/>
    <property type="match status" value="1"/>
</dbReference>
<keyword evidence="4" id="KW-0255">Endonuclease</keyword>
<evidence type="ECO:0000256" key="1">
    <source>
        <dbReference type="ARBA" id="ARBA00022679"/>
    </source>
</evidence>
<dbReference type="InterPro" id="IPR036875">
    <property type="entry name" value="Znf_CCHC_sf"/>
</dbReference>
<keyword evidence="1" id="KW-0808">Transferase</keyword>
<reference evidence="7 8" key="1">
    <citation type="journal article" date="2018" name="Elife">
        <title>Firefly genomes illuminate parallel origins of bioluminescence in beetles.</title>
        <authorList>
            <person name="Fallon T.R."/>
            <person name="Lower S.E."/>
            <person name="Chang C.H."/>
            <person name="Bessho-Uehara M."/>
            <person name="Martin G.J."/>
            <person name="Bewick A.J."/>
            <person name="Behringer M."/>
            <person name="Debat H.J."/>
            <person name="Wong I."/>
            <person name="Day J.C."/>
            <person name="Suvorov A."/>
            <person name="Silva C.J."/>
            <person name="Stanger-Hall K.F."/>
            <person name="Hall D.W."/>
            <person name="Schmitz R.J."/>
            <person name="Nelson D.R."/>
            <person name="Lewis S.M."/>
            <person name="Shigenobu S."/>
            <person name="Bybee S.M."/>
            <person name="Larracuente A.M."/>
            <person name="Oba Y."/>
            <person name="Weng J.K."/>
        </authorList>
    </citation>
    <scope>NUCLEOTIDE SEQUENCE [LARGE SCALE GENOMIC DNA]</scope>
    <source>
        <strain evidence="7">1611_PpyrPB1</strain>
        <tissue evidence="7">Whole body</tissue>
    </source>
</reference>
<feature type="domain" description="CCHC-type" evidence="6">
    <location>
        <begin position="176"/>
        <end position="192"/>
    </location>
</feature>
<organism evidence="7 8">
    <name type="scientific">Photinus pyralis</name>
    <name type="common">Common eastern firefly</name>
    <name type="synonym">Lampyris pyralis</name>
    <dbReference type="NCBI Taxonomy" id="7054"/>
    <lineage>
        <taxon>Eukaryota</taxon>
        <taxon>Metazoa</taxon>
        <taxon>Ecdysozoa</taxon>
        <taxon>Arthropoda</taxon>
        <taxon>Hexapoda</taxon>
        <taxon>Insecta</taxon>
        <taxon>Pterygota</taxon>
        <taxon>Neoptera</taxon>
        <taxon>Endopterygota</taxon>
        <taxon>Coleoptera</taxon>
        <taxon>Polyphaga</taxon>
        <taxon>Elateriformia</taxon>
        <taxon>Elateroidea</taxon>
        <taxon>Lampyridae</taxon>
        <taxon>Lampyrinae</taxon>
        <taxon>Photinus</taxon>
    </lineage>
</organism>
<dbReference type="GO" id="GO:0016779">
    <property type="term" value="F:nucleotidyltransferase activity"/>
    <property type="evidence" value="ECO:0007669"/>
    <property type="project" value="UniProtKB-KW"/>
</dbReference>
<accession>A0A5N4AWY2</accession>
<keyword evidence="2" id="KW-0548">Nucleotidyltransferase</keyword>
<evidence type="ECO:0000256" key="4">
    <source>
        <dbReference type="ARBA" id="ARBA00022759"/>
    </source>
</evidence>
<protein>
    <recommendedName>
        <fullName evidence="6">CCHC-type domain-containing protein</fullName>
    </recommendedName>
</protein>
<gene>
    <name evidence="7" type="ORF">PPYR_04013</name>
</gene>
<keyword evidence="3" id="KW-0540">Nuclease</keyword>
<dbReference type="Gene3D" id="4.10.60.10">
    <property type="entry name" value="Zinc finger, CCHC-type"/>
    <property type="match status" value="1"/>
</dbReference>
<dbReference type="SMART" id="SM00343">
    <property type="entry name" value="ZnF_C2HC"/>
    <property type="match status" value="3"/>
</dbReference>
<name>A0A5N4AWY2_PHOPY</name>
<proteinExistence type="predicted"/>
<feature type="domain" description="CCHC-type" evidence="6">
    <location>
        <begin position="145"/>
        <end position="161"/>
    </location>
</feature>
<keyword evidence="4" id="KW-0378">Hydrolase</keyword>
<dbReference type="AlphaFoldDB" id="A0A5N4AWY2"/>
<dbReference type="InterPro" id="IPR021109">
    <property type="entry name" value="Peptidase_aspartic_dom_sf"/>
</dbReference>
<evidence type="ECO:0000313" key="8">
    <source>
        <dbReference type="Proteomes" id="UP000327044"/>
    </source>
</evidence>
<dbReference type="Gene3D" id="2.40.70.10">
    <property type="entry name" value="Acid Proteases"/>
    <property type="match status" value="1"/>
</dbReference>